<dbReference type="AlphaFoldDB" id="A0A1C7LY63"/>
<keyword evidence="4" id="KW-1185">Reference proteome</keyword>
<protein>
    <submittedName>
        <fullName evidence="3">Uncharacterized protein</fullName>
    </submittedName>
</protein>
<feature type="transmembrane region" description="Helical" evidence="2">
    <location>
        <begin position="169"/>
        <end position="186"/>
    </location>
</feature>
<sequence length="439" mass="49766">MSHMTPSVYLVWSILSCLMGAFLLFHLWKFDRFKCLRWTNSPYSGAFKRVMTYTYLLSIPCIIVYAVGFATIKYREGYTVIPGQGIIPTPWQLWPSSRQRAIFPLDLLFSIGWSFELVSHLEGSTVIASSSMTVLNRIPIELCFWLFLVNAGSVQQDWFHSLYSKMDRCSVTAVLYMPLVTIFTRSDPLKCEAYTFLAGSLGSLSLTVWFMPILFTFPGFLRNLKSEGIDRRTIVRLTTFHELNCLRVIFRFLFVAPLLILAVDGIRPHQHINENPFGTEFLAMVSGAGCIISSALTLVIFFPRSVESEMQSRDASREKMQMRTFRTTQYSERSSYFNPQQSGKPLGAAEADDAKMSPVSEHAALTPPPLPKFSPNRRTDSGTVIEGAVSLPRLTDKNLAKLEYQTSSVHPFVHNFTSPIDLIRGGYQAARTHSHRRFV</sequence>
<feature type="transmembrane region" description="Helical" evidence="2">
    <location>
        <begin position="206"/>
        <end position="224"/>
    </location>
</feature>
<feature type="region of interest" description="Disordered" evidence="1">
    <location>
        <begin position="333"/>
        <end position="354"/>
    </location>
</feature>
<keyword evidence="2" id="KW-0472">Membrane</keyword>
<dbReference type="EMBL" id="LUGG01000015">
    <property type="protein sequence ID" value="OBZ69630.1"/>
    <property type="molecule type" value="Genomic_DNA"/>
</dbReference>
<comment type="caution">
    <text evidence="3">The sequence shown here is derived from an EMBL/GenBank/DDBJ whole genome shotgun (WGS) entry which is preliminary data.</text>
</comment>
<dbReference type="Proteomes" id="UP000092993">
    <property type="component" value="Unassembled WGS sequence"/>
</dbReference>
<feature type="transmembrane region" description="Helical" evidence="2">
    <location>
        <begin position="7"/>
        <end position="30"/>
    </location>
</feature>
<evidence type="ECO:0000313" key="4">
    <source>
        <dbReference type="Proteomes" id="UP000092993"/>
    </source>
</evidence>
<gene>
    <name evidence="3" type="ORF">A0H81_10208</name>
</gene>
<accession>A0A1C7LY63</accession>
<evidence type="ECO:0000256" key="1">
    <source>
        <dbReference type="SAM" id="MobiDB-lite"/>
    </source>
</evidence>
<keyword evidence="2" id="KW-1133">Transmembrane helix</keyword>
<name>A0A1C7LY63_GRIFR</name>
<feature type="transmembrane region" description="Helical" evidence="2">
    <location>
        <begin position="245"/>
        <end position="263"/>
    </location>
</feature>
<dbReference type="OMA" id="SVQQDWF"/>
<feature type="compositionally biased region" description="Polar residues" evidence="1">
    <location>
        <begin position="333"/>
        <end position="343"/>
    </location>
</feature>
<organism evidence="3 4">
    <name type="scientific">Grifola frondosa</name>
    <name type="common">Maitake</name>
    <name type="synonym">Polyporus frondosus</name>
    <dbReference type="NCBI Taxonomy" id="5627"/>
    <lineage>
        <taxon>Eukaryota</taxon>
        <taxon>Fungi</taxon>
        <taxon>Dikarya</taxon>
        <taxon>Basidiomycota</taxon>
        <taxon>Agaricomycotina</taxon>
        <taxon>Agaricomycetes</taxon>
        <taxon>Polyporales</taxon>
        <taxon>Grifolaceae</taxon>
        <taxon>Grifola</taxon>
    </lineage>
</organism>
<proteinExistence type="predicted"/>
<evidence type="ECO:0000256" key="2">
    <source>
        <dbReference type="SAM" id="Phobius"/>
    </source>
</evidence>
<feature type="transmembrane region" description="Helical" evidence="2">
    <location>
        <begin position="283"/>
        <end position="303"/>
    </location>
</feature>
<keyword evidence="2" id="KW-0812">Transmembrane</keyword>
<evidence type="ECO:0000313" key="3">
    <source>
        <dbReference type="EMBL" id="OBZ69630.1"/>
    </source>
</evidence>
<dbReference type="OrthoDB" id="2384193at2759"/>
<feature type="transmembrane region" description="Helical" evidence="2">
    <location>
        <begin position="50"/>
        <end position="72"/>
    </location>
</feature>
<dbReference type="STRING" id="5627.A0A1C7LY63"/>
<reference evidence="3 4" key="1">
    <citation type="submission" date="2016-03" db="EMBL/GenBank/DDBJ databases">
        <title>Whole genome sequencing of Grifola frondosa 9006-11.</title>
        <authorList>
            <person name="Min B."/>
            <person name="Park H."/>
            <person name="Kim J.-G."/>
            <person name="Cho H."/>
            <person name="Oh Y.-L."/>
            <person name="Kong W.-S."/>
            <person name="Choi I.-G."/>
        </authorList>
    </citation>
    <scope>NUCLEOTIDE SEQUENCE [LARGE SCALE GENOMIC DNA]</scope>
    <source>
        <strain evidence="3 4">9006-11</strain>
    </source>
</reference>